<evidence type="ECO:0000256" key="13">
    <source>
        <dbReference type="ARBA" id="ARBA00023038"/>
    </source>
</evidence>
<dbReference type="GO" id="GO:0015385">
    <property type="term" value="F:sodium:proton antiporter activity"/>
    <property type="evidence" value="ECO:0007669"/>
    <property type="project" value="InterPro"/>
</dbReference>
<keyword evidence="14" id="KW-0915">Sodium</keyword>
<feature type="region of interest" description="Disordered" evidence="20">
    <location>
        <begin position="674"/>
        <end position="696"/>
    </location>
</feature>
<feature type="signal peptide" evidence="22">
    <location>
        <begin position="1"/>
        <end position="33"/>
    </location>
</feature>
<dbReference type="Gene3D" id="2.10.110.10">
    <property type="entry name" value="Cysteine Rich Protein"/>
    <property type="match status" value="4"/>
</dbReference>
<feature type="transmembrane region" description="Helical" evidence="21">
    <location>
        <begin position="484"/>
        <end position="505"/>
    </location>
</feature>
<gene>
    <name evidence="24" type="ORF">FQN60_000583</name>
</gene>
<evidence type="ECO:0000256" key="2">
    <source>
        <dbReference type="ARBA" id="ARBA00004651"/>
    </source>
</evidence>
<dbReference type="InterPro" id="IPR002090">
    <property type="entry name" value="NHE-6/7/9"/>
</dbReference>
<feature type="region of interest" description="Disordered" evidence="20">
    <location>
        <begin position="631"/>
        <end position="652"/>
    </location>
</feature>
<keyword evidence="13 19" id="KW-0440">LIM domain</keyword>
<dbReference type="EMBL" id="VOFY01000013">
    <property type="protein sequence ID" value="KAA8586747.1"/>
    <property type="molecule type" value="Genomic_DNA"/>
</dbReference>
<evidence type="ECO:0000256" key="19">
    <source>
        <dbReference type="PROSITE-ProRule" id="PRU00125"/>
    </source>
</evidence>
<evidence type="ECO:0000256" key="18">
    <source>
        <dbReference type="ARBA" id="ARBA00059927"/>
    </source>
</evidence>
<evidence type="ECO:0000256" key="8">
    <source>
        <dbReference type="ARBA" id="ARBA00022737"/>
    </source>
</evidence>
<keyword evidence="6 21" id="KW-0812">Transmembrane</keyword>
<comment type="similarity">
    <text evidence="3">Belongs to the monovalent cation:proton antiporter 1 (CPA1) transporter (TC 2.A.36) family.</text>
</comment>
<dbReference type="FunFam" id="2.10.110.10:FF:000050">
    <property type="entry name" value="Four and a half LIM domains protein 1"/>
    <property type="match status" value="1"/>
</dbReference>
<evidence type="ECO:0000313" key="24">
    <source>
        <dbReference type="EMBL" id="KAA8586747.1"/>
    </source>
</evidence>
<feature type="transmembrane region" description="Helical" evidence="21">
    <location>
        <begin position="57"/>
        <end position="75"/>
    </location>
</feature>
<comment type="caution">
    <text evidence="24">The sequence shown here is derived from an EMBL/GenBank/DDBJ whole genome shotgun (WGS) entry which is preliminary data.</text>
</comment>
<dbReference type="SUPFAM" id="SSF57716">
    <property type="entry name" value="Glucocorticoid receptor-like (DNA-binding domain)"/>
    <property type="match status" value="4"/>
</dbReference>
<dbReference type="GO" id="GO:0098719">
    <property type="term" value="P:sodium ion import across plasma membrane"/>
    <property type="evidence" value="ECO:0007669"/>
    <property type="project" value="TreeGrafter"/>
</dbReference>
<evidence type="ECO:0000256" key="3">
    <source>
        <dbReference type="ARBA" id="ARBA00007367"/>
    </source>
</evidence>
<keyword evidence="22" id="KW-0732">Signal</keyword>
<evidence type="ECO:0000256" key="4">
    <source>
        <dbReference type="ARBA" id="ARBA00022448"/>
    </source>
</evidence>
<feature type="transmembrane region" description="Helical" evidence="21">
    <location>
        <begin position="228"/>
        <end position="246"/>
    </location>
</feature>
<keyword evidence="5" id="KW-1003">Cell membrane</keyword>
<evidence type="ECO:0000256" key="11">
    <source>
        <dbReference type="ARBA" id="ARBA00022833"/>
    </source>
</evidence>
<evidence type="ECO:0000256" key="5">
    <source>
        <dbReference type="ARBA" id="ARBA00022475"/>
    </source>
</evidence>
<keyword evidence="25" id="KW-1185">Reference proteome</keyword>
<evidence type="ECO:0000256" key="12">
    <source>
        <dbReference type="ARBA" id="ARBA00022989"/>
    </source>
</evidence>
<name>A0A5J5CYP5_9PERO</name>
<dbReference type="PROSITE" id="PS00478">
    <property type="entry name" value="LIM_DOMAIN_1"/>
    <property type="match status" value="3"/>
</dbReference>
<dbReference type="FunFam" id="2.10.110.10:FF:000013">
    <property type="entry name" value="Four and a half LIM domains 1"/>
    <property type="match status" value="1"/>
</dbReference>
<reference evidence="24 25" key="1">
    <citation type="submission" date="2019-08" db="EMBL/GenBank/DDBJ databases">
        <title>A chromosome-level genome assembly, high-density linkage maps, and genome scans reveal the genomic architecture of hybrid incompatibilities underlying speciation via character displacement in darters (Percidae: Etheostominae).</title>
        <authorList>
            <person name="Moran R.L."/>
            <person name="Catchen J.M."/>
            <person name="Fuller R.C."/>
        </authorList>
    </citation>
    <scope>NUCLEOTIDE SEQUENCE [LARGE SCALE GENOMIC DNA]</scope>
    <source>
        <strain evidence="24">EspeVRDwgs_2016</strain>
        <tissue evidence="24">Muscle</tissue>
    </source>
</reference>
<evidence type="ECO:0000256" key="17">
    <source>
        <dbReference type="ARBA" id="ARBA00023201"/>
    </source>
</evidence>
<keyword evidence="8" id="KW-0677">Repeat</keyword>
<dbReference type="InterPro" id="IPR001781">
    <property type="entry name" value="Znf_LIM"/>
</dbReference>
<evidence type="ECO:0000256" key="1">
    <source>
        <dbReference type="ARBA" id="ARBA00004195"/>
    </source>
</evidence>
<protein>
    <recommendedName>
        <fullName evidence="23">LIM zinc-binding domain-containing protein</fullName>
    </recommendedName>
</protein>
<evidence type="ECO:0000256" key="20">
    <source>
        <dbReference type="SAM" id="MobiDB-lite"/>
    </source>
</evidence>
<keyword evidence="17" id="KW-0739">Sodium transport</keyword>
<dbReference type="PRINTS" id="PR01088">
    <property type="entry name" value="NAHEXCHNGR6"/>
</dbReference>
<dbReference type="GO" id="GO:0008270">
    <property type="term" value="F:zinc ion binding"/>
    <property type="evidence" value="ECO:0007669"/>
    <property type="project" value="UniProtKB-KW"/>
</dbReference>
<dbReference type="CDD" id="cd09344">
    <property type="entry name" value="LIM1_FHL1"/>
    <property type="match status" value="1"/>
</dbReference>
<evidence type="ECO:0000256" key="21">
    <source>
        <dbReference type="SAM" id="Phobius"/>
    </source>
</evidence>
<dbReference type="PANTHER" id="PTHR10110:SF153">
    <property type="entry name" value="SODIUM_HYDROGEN EXCHANGER"/>
    <property type="match status" value="1"/>
</dbReference>
<dbReference type="PRINTS" id="PR01084">
    <property type="entry name" value="NAHEXCHNGR"/>
</dbReference>
<feature type="compositionally biased region" description="Pro residues" evidence="20">
    <location>
        <begin position="684"/>
        <end position="693"/>
    </location>
</feature>
<keyword evidence="11 19" id="KW-0862">Zinc</keyword>
<keyword evidence="12 21" id="KW-1133">Transmembrane helix</keyword>
<dbReference type="Proteomes" id="UP000327493">
    <property type="component" value="Chromosome 13"/>
</dbReference>
<proteinExistence type="inferred from homology"/>
<feature type="transmembrane region" description="Helical" evidence="21">
    <location>
        <begin position="157"/>
        <end position="174"/>
    </location>
</feature>
<dbReference type="GO" id="GO:0051453">
    <property type="term" value="P:regulation of intracellular pH"/>
    <property type="evidence" value="ECO:0007669"/>
    <property type="project" value="TreeGrafter"/>
</dbReference>
<feature type="compositionally biased region" description="Polar residues" evidence="20">
    <location>
        <begin position="631"/>
        <end position="642"/>
    </location>
</feature>
<dbReference type="Gene3D" id="6.10.140.1330">
    <property type="match status" value="1"/>
</dbReference>
<keyword evidence="7 19" id="KW-0479">Metal-binding</keyword>
<keyword evidence="10" id="KW-0863">Zinc-finger</keyword>
<sequence>MGFTPRRFLGVKPSKALLLLPFLLTFLLVGSQGESNAMDNVSTERLAEESHRQDSANLLIFIMLLTLTILTIWLFKHRRFRFLHETGLAMIYGLLVGVILRFGIHVPQNMSDVILSCAVNASPATLLVNVSGRFYEYTLKGEVSRGKGLQVTFDTEVFFNILLPPIIFHAGYSLKRRHFFRNIGSILAYAFMGTVISCFVIGLIMYGFVSFMKVVGQLGGDFFFTDCLLFGAIISATDPVTVLAIFNELKVDVDLVLLRLEKQGGQGAGTVHSSGEDGPVWAEGAEEWLVENQTWTPRSIAAYQPAGDNSHSFEAMAMLKSFGIFLGVFSGSFALGVATGVMTALISFHLCCCFIITWAASSVVAVLFCGITQAHYTFNNLSPDSQDRTKQLFELLNFLAENFIFSYMGLTLFSFQSHVFNPMFIIGAFVAVFLGRAANIYPLSFLLNLGRKNKIGYNFQHVMMFAGLRGAMTFALSIRDTATYARQMMFSTTLLIVFFTVWICGGGTMPMLTFMSIPVGIDANQDNSSSAMLDGSQRRNTKHESAWPFRIWYNFDHNYLKPLLTHSGPPLTATLPTCCGPLARCLTSPQAYEVWTQHNNEGRLHDDDSDFILNDASVSSMFADVTISTDASGSRTINRSSSTGGGPSDEGLDHELALAEHEVAIRGTRLVLDDPVEPPSTVTLPPPPSPPCSEPRRHRLRMQQYLKRVRVSWSGVPQLPPSSESTAVITLNPELSHKGRYWHEECFRCAKCYKPLAKEPFSTKDDRIMCGKCCSREDAPRCHGCYKAILAGTESVEYKGNSWHDECFTCFNCKRTIGSLSFLSKGSDVYCSPCYDKKFAKQCVCCKKAITSGGLNYQDQPWHSHCFVCSSCSKPLAGSSFTNHQDQVFCVECYKSSVAKKCSGCQNPITGFGKGVNVVNYEGSSWHEYCFNCKRCSLSLSNKRFIAKGNDILCAGCGNK</sequence>
<evidence type="ECO:0000256" key="10">
    <source>
        <dbReference type="ARBA" id="ARBA00022771"/>
    </source>
</evidence>
<dbReference type="InterPro" id="IPR018422">
    <property type="entry name" value="Cation/H_exchanger_CPA1"/>
</dbReference>
<feature type="transmembrane region" description="Helical" evidence="21">
    <location>
        <begin position="322"/>
        <end position="341"/>
    </location>
</feature>
<evidence type="ECO:0000259" key="23">
    <source>
        <dbReference type="PROSITE" id="PS50023"/>
    </source>
</evidence>
<keyword evidence="9" id="KW-0967">Endosome</keyword>
<feature type="transmembrane region" description="Helical" evidence="21">
    <location>
        <begin position="347"/>
        <end position="371"/>
    </location>
</feature>
<feature type="chain" id="PRO_5023885661" description="LIM zinc-binding domain-containing protein" evidence="22">
    <location>
        <begin position="34"/>
        <end position="960"/>
    </location>
</feature>
<organism evidence="24 25">
    <name type="scientific">Etheostoma spectabile</name>
    <name type="common">orangethroat darter</name>
    <dbReference type="NCBI Taxonomy" id="54343"/>
    <lineage>
        <taxon>Eukaryota</taxon>
        <taxon>Metazoa</taxon>
        <taxon>Chordata</taxon>
        <taxon>Craniata</taxon>
        <taxon>Vertebrata</taxon>
        <taxon>Euteleostomi</taxon>
        <taxon>Actinopterygii</taxon>
        <taxon>Neopterygii</taxon>
        <taxon>Teleostei</taxon>
        <taxon>Neoteleostei</taxon>
        <taxon>Acanthomorphata</taxon>
        <taxon>Eupercaria</taxon>
        <taxon>Perciformes</taxon>
        <taxon>Percoidei</taxon>
        <taxon>Percidae</taxon>
        <taxon>Etheostomatinae</taxon>
        <taxon>Etheostoma</taxon>
    </lineage>
</organism>
<dbReference type="InterPro" id="IPR006153">
    <property type="entry name" value="Cation/H_exchanger_TM"/>
</dbReference>
<feature type="domain" description="LIM zinc-binding" evidence="23">
    <location>
        <begin position="900"/>
        <end position="960"/>
    </location>
</feature>
<comment type="subcellular location">
    <subcellularLocation>
        <location evidence="2">Cell membrane</location>
        <topology evidence="2">Multi-pass membrane protein</topology>
    </subcellularLocation>
    <subcellularLocation>
        <location evidence="1">Recycling endosome membrane</location>
        <topology evidence="1">Multi-pass membrane protein</topology>
    </subcellularLocation>
</comment>
<dbReference type="GO" id="GO:0055038">
    <property type="term" value="C:recycling endosome membrane"/>
    <property type="evidence" value="ECO:0007669"/>
    <property type="project" value="UniProtKB-SubCell"/>
</dbReference>
<feature type="transmembrane region" description="Helical" evidence="21">
    <location>
        <begin position="87"/>
        <end position="104"/>
    </location>
</feature>
<evidence type="ECO:0000256" key="22">
    <source>
        <dbReference type="SAM" id="SignalP"/>
    </source>
</evidence>
<keyword evidence="16 21" id="KW-0472">Membrane</keyword>
<keyword evidence="4" id="KW-0813">Transport</keyword>
<dbReference type="PANTHER" id="PTHR10110">
    <property type="entry name" value="SODIUM/HYDROGEN EXCHANGER"/>
    <property type="match status" value="1"/>
</dbReference>
<dbReference type="FunFam" id="2.10.110.10:FF:000072">
    <property type="entry name" value="Four and a half LIM domains protein 1"/>
    <property type="match status" value="1"/>
</dbReference>
<feature type="domain" description="LIM zinc-binding" evidence="23">
    <location>
        <begin position="780"/>
        <end position="841"/>
    </location>
</feature>
<dbReference type="CDD" id="cd09348">
    <property type="entry name" value="LIM4_FHL1"/>
    <property type="match status" value="1"/>
</dbReference>
<dbReference type="Pfam" id="PF00999">
    <property type="entry name" value="Na_H_Exchanger"/>
    <property type="match status" value="2"/>
</dbReference>
<evidence type="ECO:0000256" key="9">
    <source>
        <dbReference type="ARBA" id="ARBA00022753"/>
    </source>
</evidence>
<keyword evidence="15" id="KW-0406">Ion transport</keyword>
<evidence type="ECO:0000256" key="6">
    <source>
        <dbReference type="ARBA" id="ARBA00022692"/>
    </source>
</evidence>
<dbReference type="GO" id="GO:0015386">
    <property type="term" value="F:potassium:proton antiporter activity"/>
    <property type="evidence" value="ECO:0007669"/>
    <property type="project" value="TreeGrafter"/>
</dbReference>
<dbReference type="InterPro" id="IPR004709">
    <property type="entry name" value="NaH_exchanger"/>
</dbReference>
<dbReference type="SMART" id="SM00132">
    <property type="entry name" value="LIM"/>
    <property type="match status" value="4"/>
</dbReference>
<dbReference type="CDD" id="cd09429">
    <property type="entry name" value="LIM3_FHL1"/>
    <property type="match status" value="1"/>
</dbReference>
<feature type="transmembrane region" description="Helical" evidence="21">
    <location>
        <begin position="419"/>
        <end position="438"/>
    </location>
</feature>
<feature type="transmembrane region" description="Helical" evidence="21">
    <location>
        <begin position="392"/>
        <end position="413"/>
    </location>
</feature>
<evidence type="ECO:0000256" key="14">
    <source>
        <dbReference type="ARBA" id="ARBA00023053"/>
    </source>
</evidence>
<feature type="transmembrane region" description="Helical" evidence="21">
    <location>
        <begin position="186"/>
        <end position="208"/>
    </location>
</feature>
<evidence type="ECO:0000313" key="25">
    <source>
        <dbReference type="Proteomes" id="UP000327493"/>
    </source>
</evidence>
<evidence type="ECO:0000256" key="15">
    <source>
        <dbReference type="ARBA" id="ARBA00023065"/>
    </source>
</evidence>
<evidence type="ECO:0000256" key="16">
    <source>
        <dbReference type="ARBA" id="ARBA00023136"/>
    </source>
</evidence>
<evidence type="ECO:0000256" key="7">
    <source>
        <dbReference type="ARBA" id="ARBA00022723"/>
    </source>
</evidence>
<dbReference type="AlphaFoldDB" id="A0A5J5CYP5"/>
<dbReference type="GO" id="GO:0005886">
    <property type="term" value="C:plasma membrane"/>
    <property type="evidence" value="ECO:0007669"/>
    <property type="project" value="UniProtKB-SubCell"/>
</dbReference>
<dbReference type="Pfam" id="PF00412">
    <property type="entry name" value="LIM"/>
    <property type="match status" value="4"/>
</dbReference>
<dbReference type="CDD" id="cd09424">
    <property type="entry name" value="LIM2_FHL1"/>
    <property type="match status" value="1"/>
</dbReference>
<accession>A0A5J5CYP5</accession>
<dbReference type="PROSITE" id="PS50023">
    <property type="entry name" value="LIM_DOMAIN_2"/>
    <property type="match status" value="2"/>
</dbReference>
<comment type="function">
    <text evidence="18">May have an involvement in muscle development or hypertrophy. Isoform 2 binds to RBP-J and plays a negative regulatory role in the RBP-J-mediated transcription in mammalian systems.</text>
</comment>